<dbReference type="Proteomes" id="UP000007266">
    <property type="component" value="Linkage group 8"/>
</dbReference>
<dbReference type="PhylomeDB" id="D6WW62"/>
<dbReference type="InterPro" id="IPR006612">
    <property type="entry name" value="THAP_Znf"/>
</dbReference>
<dbReference type="GO" id="GO:0008270">
    <property type="term" value="F:zinc ion binding"/>
    <property type="evidence" value="ECO:0007669"/>
    <property type="project" value="UniProtKB-KW"/>
</dbReference>
<keyword evidence="8" id="KW-1185">Reference proteome</keyword>
<evidence type="ECO:0000256" key="5">
    <source>
        <dbReference type="PROSITE-ProRule" id="PRU00309"/>
    </source>
</evidence>
<reference evidence="7 8" key="1">
    <citation type="journal article" date="2008" name="Nature">
        <title>The genome of the model beetle and pest Tribolium castaneum.</title>
        <authorList>
            <consortium name="Tribolium Genome Sequencing Consortium"/>
            <person name="Richards S."/>
            <person name="Gibbs R.A."/>
            <person name="Weinstock G.M."/>
            <person name="Brown S.J."/>
            <person name="Denell R."/>
            <person name="Beeman R.W."/>
            <person name="Gibbs R."/>
            <person name="Beeman R.W."/>
            <person name="Brown S.J."/>
            <person name="Bucher G."/>
            <person name="Friedrich M."/>
            <person name="Grimmelikhuijzen C.J."/>
            <person name="Klingler M."/>
            <person name="Lorenzen M."/>
            <person name="Richards S."/>
            <person name="Roth S."/>
            <person name="Schroder R."/>
            <person name="Tautz D."/>
            <person name="Zdobnov E.M."/>
            <person name="Muzny D."/>
            <person name="Gibbs R.A."/>
            <person name="Weinstock G.M."/>
            <person name="Attaway T."/>
            <person name="Bell S."/>
            <person name="Buhay C.J."/>
            <person name="Chandrabose M.N."/>
            <person name="Chavez D."/>
            <person name="Clerk-Blankenburg K.P."/>
            <person name="Cree A."/>
            <person name="Dao M."/>
            <person name="Davis C."/>
            <person name="Chacko J."/>
            <person name="Dinh H."/>
            <person name="Dugan-Rocha S."/>
            <person name="Fowler G."/>
            <person name="Garner T.T."/>
            <person name="Garnes J."/>
            <person name="Gnirke A."/>
            <person name="Hawes A."/>
            <person name="Hernandez J."/>
            <person name="Hines S."/>
            <person name="Holder M."/>
            <person name="Hume J."/>
            <person name="Jhangiani S.N."/>
            <person name="Joshi V."/>
            <person name="Khan Z.M."/>
            <person name="Jackson L."/>
            <person name="Kovar C."/>
            <person name="Kowis A."/>
            <person name="Lee S."/>
            <person name="Lewis L.R."/>
            <person name="Margolis J."/>
            <person name="Morgan M."/>
            <person name="Nazareth L.V."/>
            <person name="Nguyen N."/>
            <person name="Okwuonu G."/>
            <person name="Parker D."/>
            <person name="Richards S."/>
            <person name="Ruiz S.J."/>
            <person name="Santibanez J."/>
            <person name="Savard J."/>
            <person name="Scherer S.E."/>
            <person name="Schneider B."/>
            <person name="Sodergren E."/>
            <person name="Tautz D."/>
            <person name="Vattahil S."/>
            <person name="Villasana D."/>
            <person name="White C.S."/>
            <person name="Wright R."/>
            <person name="Park Y."/>
            <person name="Beeman R.W."/>
            <person name="Lord J."/>
            <person name="Oppert B."/>
            <person name="Lorenzen M."/>
            <person name="Brown S."/>
            <person name="Wang L."/>
            <person name="Savard J."/>
            <person name="Tautz D."/>
            <person name="Richards S."/>
            <person name="Weinstock G."/>
            <person name="Gibbs R.A."/>
            <person name="Liu Y."/>
            <person name="Worley K."/>
            <person name="Weinstock G."/>
            <person name="Elsik C.G."/>
            <person name="Reese J.T."/>
            <person name="Elhaik E."/>
            <person name="Landan G."/>
            <person name="Graur D."/>
            <person name="Arensburger P."/>
            <person name="Atkinson P."/>
            <person name="Beeman R.W."/>
            <person name="Beidler J."/>
            <person name="Brown S.J."/>
            <person name="Demuth J.P."/>
            <person name="Drury D.W."/>
            <person name="Du Y.Z."/>
            <person name="Fujiwara H."/>
            <person name="Lorenzen M."/>
            <person name="Maselli V."/>
            <person name="Osanai M."/>
            <person name="Park Y."/>
            <person name="Robertson H.M."/>
            <person name="Tu Z."/>
            <person name="Wang J.J."/>
            <person name="Wang S."/>
            <person name="Richards S."/>
            <person name="Song H."/>
            <person name="Zhang L."/>
            <person name="Sodergren E."/>
            <person name="Werner D."/>
            <person name="Stanke M."/>
            <person name="Morgenstern B."/>
            <person name="Solovyev V."/>
            <person name="Kosarev P."/>
            <person name="Brown G."/>
            <person name="Chen H.C."/>
            <person name="Ermolaeva O."/>
            <person name="Hlavina W."/>
            <person name="Kapustin Y."/>
            <person name="Kiryutin B."/>
            <person name="Kitts P."/>
            <person name="Maglott D."/>
            <person name="Pruitt K."/>
            <person name="Sapojnikov V."/>
            <person name="Souvorov A."/>
            <person name="Mackey A.J."/>
            <person name="Waterhouse R.M."/>
            <person name="Wyder S."/>
            <person name="Zdobnov E.M."/>
            <person name="Zdobnov E.M."/>
            <person name="Wyder S."/>
            <person name="Kriventseva E.V."/>
            <person name="Kadowaki T."/>
            <person name="Bork P."/>
            <person name="Aranda M."/>
            <person name="Bao R."/>
            <person name="Beermann A."/>
            <person name="Berns N."/>
            <person name="Bolognesi R."/>
            <person name="Bonneton F."/>
            <person name="Bopp D."/>
            <person name="Brown S.J."/>
            <person name="Bucher G."/>
            <person name="Butts T."/>
            <person name="Chaumot A."/>
            <person name="Denell R.E."/>
            <person name="Ferrier D.E."/>
            <person name="Friedrich M."/>
            <person name="Gordon C.M."/>
            <person name="Jindra M."/>
            <person name="Klingler M."/>
            <person name="Lan Q."/>
            <person name="Lattorff H.M."/>
            <person name="Laudet V."/>
            <person name="von Levetsow C."/>
            <person name="Liu Z."/>
            <person name="Lutz R."/>
            <person name="Lynch J.A."/>
            <person name="da Fonseca R.N."/>
            <person name="Posnien N."/>
            <person name="Reuter R."/>
            <person name="Roth S."/>
            <person name="Savard J."/>
            <person name="Schinko J.B."/>
            <person name="Schmitt C."/>
            <person name="Schoppmeier M."/>
            <person name="Schroder R."/>
            <person name="Shippy T.D."/>
            <person name="Simonnet F."/>
            <person name="Marques-Souza H."/>
            <person name="Tautz D."/>
            <person name="Tomoyasu Y."/>
            <person name="Trauner J."/>
            <person name="Van der Zee M."/>
            <person name="Vervoort M."/>
            <person name="Wittkopp N."/>
            <person name="Wimmer E.A."/>
            <person name="Yang X."/>
            <person name="Jones A.K."/>
            <person name="Sattelle D.B."/>
            <person name="Ebert P.R."/>
            <person name="Nelson D."/>
            <person name="Scott J.G."/>
            <person name="Beeman R.W."/>
            <person name="Muthukrishnan S."/>
            <person name="Kramer K.J."/>
            <person name="Arakane Y."/>
            <person name="Beeman R.W."/>
            <person name="Zhu Q."/>
            <person name="Hogenkamp D."/>
            <person name="Dixit R."/>
            <person name="Oppert B."/>
            <person name="Jiang H."/>
            <person name="Zou Z."/>
            <person name="Marshall J."/>
            <person name="Elpidina E."/>
            <person name="Vinokurov K."/>
            <person name="Oppert C."/>
            <person name="Zou Z."/>
            <person name="Evans J."/>
            <person name="Lu Z."/>
            <person name="Zhao P."/>
            <person name="Sumathipala N."/>
            <person name="Altincicek B."/>
            <person name="Vilcinskas A."/>
            <person name="Williams M."/>
            <person name="Hultmark D."/>
            <person name="Hetru C."/>
            <person name="Jiang H."/>
            <person name="Grimmelikhuijzen C.J."/>
            <person name="Hauser F."/>
            <person name="Cazzamali G."/>
            <person name="Williamson M."/>
            <person name="Park Y."/>
            <person name="Li B."/>
            <person name="Tanaka Y."/>
            <person name="Predel R."/>
            <person name="Neupert S."/>
            <person name="Schachtner J."/>
            <person name="Verleyen P."/>
            <person name="Raible F."/>
            <person name="Bork P."/>
            <person name="Friedrich M."/>
            <person name="Walden K.K."/>
            <person name="Robertson H.M."/>
            <person name="Angeli S."/>
            <person name="Foret S."/>
            <person name="Bucher G."/>
            <person name="Schuetz S."/>
            <person name="Maleszka R."/>
            <person name="Wimmer E.A."/>
            <person name="Beeman R.W."/>
            <person name="Lorenzen M."/>
            <person name="Tomoyasu Y."/>
            <person name="Miller S.C."/>
            <person name="Grossmann D."/>
            <person name="Bucher G."/>
        </authorList>
    </citation>
    <scope>NUCLEOTIDE SEQUENCE [LARGE SCALE GENOMIC DNA]</scope>
    <source>
        <strain evidence="7 8">Georgia GA2</strain>
    </source>
</reference>
<dbReference type="AlphaFoldDB" id="D6WW62"/>
<dbReference type="GO" id="GO:0003677">
    <property type="term" value="F:DNA binding"/>
    <property type="evidence" value="ECO:0007669"/>
    <property type="project" value="UniProtKB-UniRule"/>
</dbReference>
<sequence>MKDIYFCSVSNCHTNSRTHPLLSFHPFPPKDTTYLSVSTLDAGGSKKLMCIRKLWEEILLMRTPARCERVCSMHFQKTDYYGETTVLDTLNARAIPTLNLPQAPITVRECDVRSCHNQDNVHKNKHFFTLERNETNWTRFHAWKRFTRACSDNQVTVCSDHFILGFPVDDPLNPDHVPSRNLDLQIEEVDVSVFGGSVSVGDCTREDPLKLTGPEYVGVDPDDIQNAGELPENIFEECIKVEPLDLDEHSVFELGEIKVEPNDQIDHSYCK</sequence>
<keyword evidence="2 5" id="KW-0863">Zinc-finger</keyword>
<evidence type="ECO:0000256" key="3">
    <source>
        <dbReference type="ARBA" id="ARBA00022833"/>
    </source>
</evidence>
<protein>
    <recommendedName>
        <fullName evidence="6">THAP-type domain-containing protein</fullName>
    </recommendedName>
</protein>
<dbReference type="InParanoid" id="D6WW62"/>
<gene>
    <name evidence="7" type="primary">AUGUSTUS-3.0.2_06338</name>
    <name evidence="7" type="ORF">TcasGA2_TC006338</name>
</gene>
<evidence type="ECO:0000313" key="8">
    <source>
        <dbReference type="Proteomes" id="UP000007266"/>
    </source>
</evidence>
<accession>D6WW62</accession>
<dbReference type="Pfam" id="PF05485">
    <property type="entry name" value="THAP"/>
    <property type="match status" value="1"/>
</dbReference>
<reference evidence="7 8" key="2">
    <citation type="journal article" date="2010" name="Nucleic Acids Res.">
        <title>BeetleBase in 2010: revisions to provide comprehensive genomic information for Tribolium castaneum.</title>
        <authorList>
            <person name="Kim H.S."/>
            <person name="Murphy T."/>
            <person name="Xia J."/>
            <person name="Caragea D."/>
            <person name="Park Y."/>
            <person name="Beeman R.W."/>
            <person name="Lorenzen M.D."/>
            <person name="Butcher S."/>
            <person name="Manak J.R."/>
            <person name="Brown S.J."/>
        </authorList>
    </citation>
    <scope>GENOME REANNOTATION</scope>
    <source>
        <strain evidence="7 8">Georgia GA2</strain>
    </source>
</reference>
<evidence type="ECO:0000313" key="7">
    <source>
        <dbReference type="EMBL" id="EFA08672.1"/>
    </source>
</evidence>
<dbReference type="InterPro" id="IPR038441">
    <property type="entry name" value="THAP_Znf_sf"/>
</dbReference>
<evidence type="ECO:0000256" key="1">
    <source>
        <dbReference type="ARBA" id="ARBA00022723"/>
    </source>
</evidence>
<evidence type="ECO:0000256" key="4">
    <source>
        <dbReference type="ARBA" id="ARBA00023125"/>
    </source>
</evidence>
<keyword evidence="3" id="KW-0862">Zinc</keyword>
<dbReference type="HOGENOM" id="CLU_1027914_0_0_1"/>
<dbReference type="PROSITE" id="PS50950">
    <property type="entry name" value="ZF_THAP"/>
    <property type="match status" value="2"/>
</dbReference>
<name>D6WW62_TRICA</name>
<keyword evidence="1" id="KW-0479">Metal-binding</keyword>
<proteinExistence type="predicted"/>
<feature type="domain" description="THAP-type" evidence="6">
    <location>
        <begin position="1"/>
        <end position="99"/>
    </location>
</feature>
<dbReference type="SMART" id="SM00980">
    <property type="entry name" value="THAP"/>
    <property type="match status" value="2"/>
</dbReference>
<dbReference type="Gene3D" id="6.20.210.20">
    <property type="entry name" value="THAP domain"/>
    <property type="match status" value="1"/>
</dbReference>
<organism evidence="7 8">
    <name type="scientific">Tribolium castaneum</name>
    <name type="common">Red flour beetle</name>
    <dbReference type="NCBI Taxonomy" id="7070"/>
    <lineage>
        <taxon>Eukaryota</taxon>
        <taxon>Metazoa</taxon>
        <taxon>Ecdysozoa</taxon>
        <taxon>Arthropoda</taxon>
        <taxon>Hexapoda</taxon>
        <taxon>Insecta</taxon>
        <taxon>Pterygota</taxon>
        <taxon>Neoptera</taxon>
        <taxon>Endopterygota</taxon>
        <taxon>Coleoptera</taxon>
        <taxon>Polyphaga</taxon>
        <taxon>Cucujiformia</taxon>
        <taxon>Tenebrionidae</taxon>
        <taxon>Tenebrionidae incertae sedis</taxon>
        <taxon>Tribolium</taxon>
    </lineage>
</organism>
<keyword evidence="4 5" id="KW-0238">DNA-binding</keyword>
<dbReference type="EMBL" id="KQ971361">
    <property type="protein sequence ID" value="EFA08672.1"/>
    <property type="molecule type" value="Genomic_DNA"/>
</dbReference>
<dbReference type="SUPFAM" id="SSF57716">
    <property type="entry name" value="Glucocorticoid receptor-like (DNA-binding domain)"/>
    <property type="match status" value="2"/>
</dbReference>
<feature type="domain" description="THAP-type" evidence="6">
    <location>
        <begin position="105"/>
        <end position="181"/>
    </location>
</feature>
<evidence type="ECO:0000256" key="2">
    <source>
        <dbReference type="ARBA" id="ARBA00022771"/>
    </source>
</evidence>
<evidence type="ECO:0000259" key="6">
    <source>
        <dbReference type="PROSITE" id="PS50950"/>
    </source>
</evidence>